<protein>
    <submittedName>
        <fullName evidence="10">Iron(III) transport system ATP-binding protein</fullName>
    </submittedName>
</protein>
<keyword evidence="7" id="KW-0406">Ion transport</keyword>
<dbReference type="Pfam" id="PF08402">
    <property type="entry name" value="TOBE_2"/>
    <property type="match status" value="1"/>
</dbReference>
<organism evidence="10 11">
    <name type="scientific">Zhongshania antarctica</name>
    <dbReference type="NCBI Taxonomy" id="641702"/>
    <lineage>
        <taxon>Bacteria</taxon>
        <taxon>Pseudomonadati</taxon>
        <taxon>Pseudomonadota</taxon>
        <taxon>Gammaproteobacteria</taxon>
        <taxon>Cellvibrionales</taxon>
        <taxon>Spongiibacteraceae</taxon>
        <taxon>Zhongshania</taxon>
    </lineage>
</organism>
<evidence type="ECO:0000256" key="1">
    <source>
        <dbReference type="ARBA" id="ARBA00022448"/>
    </source>
</evidence>
<evidence type="ECO:0000313" key="11">
    <source>
        <dbReference type="Proteomes" id="UP000536640"/>
    </source>
</evidence>
<dbReference type="EMBL" id="JACHHW010000006">
    <property type="protein sequence ID" value="MBB5188293.1"/>
    <property type="molecule type" value="Genomic_DNA"/>
</dbReference>
<dbReference type="InterPro" id="IPR008995">
    <property type="entry name" value="Mo/tungstate-bd_C_term_dom"/>
</dbReference>
<evidence type="ECO:0000313" key="10">
    <source>
        <dbReference type="EMBL" id="MBB5188293.1"/>
    </source>
</evidence>
<evidence type="ECO:0000256" key="4">
    <source>
        <dbReference type="ARBA" id="ARBA00022741"/>
    </source>
</evidence>
<dbReference type="RefSeq" id="WP_226968189.1">
    <property type="nucleotide sequence ID" value="NZ_JACHHW010000006.1"/>
</dbReference>
<evidence type="ECO:0000256" key="5">
    <source>
        <dbReference type="ARBA" id="ARBA00022840"/>
    </source>
</evidence>
<evidence type="ECO:0000256" key="6">
    <source>
        <dbReference type="ARBA" id="ARBA00023004"/>
    </source>
</evidence>
<dbReference type="InterPro" id="IPR017871">
    <property type="entry name" value="ABC_transporter-like_CS"/>
</dbReference>
<dbReference type="InterPro" id="IPR050093">
    <property type="entry name" value="ABC_SmlMolc_Importer"/>
</dbReference>
<keyword evidence="4" id="KW-0547">Nucleotide-binding</keyword>
<dbReference type="PROSITE" id="PS00211">
    <property type="entry name" value="ABC_TRANSPORTER_1"/>
    <property type="match status" value="1"/>
</dbReference>
<dbReference type="InterPro" id="IPR003439">
    <property type="entry name" value="ABC_transporter-like_ATP-bd"/>
</dbReference>
<dbReference type="GO" id="GO:0015697">
    <property type="term" value="P:quaternary ammonium group transport"/>
    <property type="evidence" value="ECO:0007669"/>
    <property type="project" value="UniProtKB-ARBA"/>
</dbReference>
<evidence type="ECO:0000256" key="8">
    <source>
        <dbReference type="ARBA" id="ARBA00023136"/>
    </source>
</evidence>
<evidence type="ECO:0000259" key="9">
    <source>
        <dbReference type="PROSITE" id="PS50893"/>
    </source>
</evidence>
<dbReference type="GO" id="GO:0016887">
    <property type="term" value="F:ATP hydrolysis activity"/>
    <property type="evidence" value="ECO:0007669"/>
    <property type="project" value="InterPro"/>
</dbReference>
<dbReference type="GO" id="GO:0043190">
    <property type="term" value="C:ATP-binding cassette (ABC) transporter complex"/>
    <property type="evidence" value="ECO:0007669"/>
    <property type="project" value="InterPro"/>
</dbReference>
<dbReference type="GO" id="GO:0005524">
    <property type="term" value="F:ATP binding"/>
    <property type="evidence" value="ECO:0007669"/>
    <property type="project" value="UniProtKB-KW"/>
</dbReference>
<dbReference type="GO" id="GO:0015408">
    <property type="term" value="F:ABC-type ferric iron transporter activity"/>
    <property type="evidence" value="ECO:0007669"/>
    <property type="project" value="InterPro"/>
</dbReference>
<reference evidence="10 11" key="1">
    <citation type="submission" date="2020-08" db="EMBL/GenBank/DDBJ databases">
        <title>Genomic Encyclopedia of Type Strains, Phase IV (KMG-IV): sequencing the most valuable type-strain genomes for metagenomic binning, comparative biology and taxonomic classification.</title>
        <authorList>
            <person name="Goeker M."/>
        </authorList>
    </citation>
    <scope>NUCLEOTIDE SEQUENCE [LARGE SCALE GENOMIC DNA]</scope>
    <source>
        <strain evidence="10 11">DSM 25701</strain>
    </source>
</reference>
<dbReference type="PANTHER" id="PTHR42781">
    <property type="entry name" value="SPERMIDINE/PUTRESCINE IMPORT ATP-BINDING PROTEIN POTA"/>
    <property type="match status" value="1"/>
</dbReference>
<keyword evidence="2" id="KW-1003">Cell membrane</keyword>
<keyword evidence="6" id="KW-0408">Iron</keyword>
<keyword evidence="5 10" id="KW-0067">ATP-binding</keyword>
<dbReference type="CDD" id="cd03259">
    <property type="entry name" value="ABC_Carb_Solutes_like"/>
    <property type="match status" value="1"/>
</dbReference>
<dbReference type="PANTHER" id="PTHR42781:SF4">
    <property type="entry name" value="SPERMIDINE_PUTRESCINE IMPORT ATP-BINDING PROTEIN POTA"/>
    <property type="match status" value="1"/>
</dbReference>
<sequence>MVFSFFVRRQTSDTRQAFRQTSDARHQTKALTVLQVKNIQCQYEGISVVDDVSFHVNDGDICSLLGPSGCGKTTILRAIAGFQPLTQGSVTLRGNCLSEPGSMITPELRSIGMVFQDYALFPHLSVYDNIRFGLSKQSRQAQRQKVMQLLALVRLEGVENRFPHELSGGQQQRVALARALAPSPDLLLMDEPFSNLDAELRKRLSLEVRDIIKELGISAILVTHDQLEAFAFSDNIGLLYNGKLQQWDTPFNLYHEPSNRLVADFIGEGSFLPGVIGTELNTVTTELGTLMGNRAYAWPPGTPVEILLRPDDIVLSDFGGISATIEKKVFSGSATLYTLRLPTGSQVEALLPSHRDFAINEKVNINTEADHLIAFGREELHHGEHKPRSS</sequence>
<dbReference type="FunFam" id="3.40.50.300:FF:000425">
    <property type="entry name" value="Probable ABC transporter, ATP-binding subunit"/>
    <property type="match status" value="1"/>
</dbReference>
<keyword evidence="8" id="KW-0472">Membrane</keyword>
<accession>A0A840R736</accession>
<evidence type="ECO:0000256" key="2">
    <source>
        <dbReference type="ARBA" id="ARBA00022475"/>
    </source>
</evidence>
<dbReference type="SMART" id="SM00382">
    <property type="entry name" value="AAA"/>
    <property type="match status" value="1"/>
</dbReference>
<dbReference type="AlphaFoldDB" id="A0A840R736"/>
<comment type="caution">
    <text evidence="10">The sequence shown here is derived from an EMBL/GenBank/DDBJ whole genome shotgun (WGS) entry which is preliminary data.</text>
</comment>
<keyword evidence="1" id="KW-0813">Transport</keyword>
<keyword evidence="11" id="KW-1185">Reference proteome</keyword>
<dbReference type="SUPFAM" id="SSF52540">
    <property type="entry name" value="P-loop containing nucleoside triphosphate hydrolases"/>
    <property type="match status" value="1"/>
</dbReference>
<dbReference type="InterPro" id="IPR027417">
    <property type="entry name" value="P-loop_NTPase"/>
</dbReference>
<dbReference type="InterPro" id="IPR015853">
    <property type="entry name" value="ABC_transpr_FbpC"/>
</dbReference>
<gene>
    <name evidence="10" type="ORF">HNQ57_002572</name>
</gene>
<evidence type="ECO:0000256" key="3">
    <source>
        <dbReference type="ARBA" id="ARBA00022496"/>
    </source>
</evidence>
<feature type="domain" description="ABC transporter" evidence="9">
    <location>
        <begin position="34"/>
        <end position="266"/>
    </location>
</feature>
<dbReference type="Proteomes" id="UP000536640">
    <property type="component" value="Unassembled WGS sequence"/>
</dbReference>
<dbReference type="InterPro" id="IPR003593">
    <property type="entry name" value="AAA+_ATPase"/>
</dbReference>
<dbReference type="Pfam" id="PF00005">
    <property type="entry name" value="ABC_tran"/>
    <property type="match status" value="1"/>
</dbReference>
<dbReference type="InterPro" id="IPR013611">
    <property type="entry name" value="Transp-assoc_OB_typ2"/>
</dbReference>
<evidence type="ECO:0000256" key="7">
    <source>
        <dbReference type="ARBA" id="ARBA00023065"/>
    </source>
</evidence>
<dbReference type="PROSITE" id="PS50893">
    <property type="entry name" value="ABC_TRANSPORTER_2"/>
    <property type="match status" value="1"/>
</dbReference>
<keyword evidence="3" id="KW-0410">Iron transport</keyword>
<dbReference type="Gene3D" id="3.40.50.300">
    <property type="entry name" value="P-loop containing nucleotide triphosphate hydrolases"/>
    <property type="match status" value="1"/>
</dbReference>
<dbReference type="SUPFAM" id="SSF50331">
    <property type="entry name" value="MOP-like"/>
    <property type="match status" value="1"/>
</dbReference>
<name>A0A840R736_9GAMM</name>
<proteinExistence type="predicted"/>